<feature type="domain" description="SH3" evidence="4">
    <location>
        <begin position="624"/>
        <end position="684"/>
    </location>
</feature>
<dbReference type="InterPro" id="IPR035718">
    <property type="entry name" value="Abp1_fungi_SH3_C2"/>
</dbReference>
<dbReference type="FunFam" id="2.30.30.40:FF:000273">
    <property type="entry name" value="Actin binding protein"/>
    <property type="match status" value="1"/>
</dbReference>
<dbReference type="GO" id="GO:0005884">
    <property type="term" value="C:actin filament"/>
    <property type="evidence" value="ECO:0007669"/>
    <property type="project" value="TreeGrafter"/>
</dbReference>
<dbReference type="Proteomes" id="UP000094569">
    <property type="component" value="Unassembled WGS sequence"/>
</dbReference>
<dbReference type="PROSITE" id="PS51263">
    <property type="entry name" value="ADF_H"/>
    <property type="match status" value="1"/>
</dbReference>
<feature type="compositionally biased region" description="Basic and acidic residues" evidence="3">
    <location>
        <begin position="470"/>
        <end position="480"/>
    </location>
</feature>
<dbReference type="Pfam" id="PF00018">
    <property type="entry name" value="SH3_1"/>
    <property type="match status" value="1"/>
</dbReference>
<dbReference type="PANTHER" id="PTHR10829:SF25">
    <property type="entry name" value="DREBRIN-LIKE PROTEIN"/>
    <property type="match status" value="1"/>
</dbReference>
<dbReference type="AlphaFoldDB" id="A0A1E3B4W9"/>
<dbReference type="InterPro" id="IPR036028">
    <property type="entry name" value="SH3-like_dom_sf"/>
</dbReference>
<keyword evidence="7" id="KW-1185">Reference proteome</keyword>
<dbReference type="PRINTS" id="PR00499">
    <property type="entry name" value="P67PHOX"/>
</dbReference>
<feature type="compositionally biased region" description="Pro residues" evidence="3">
    <location>
        <begin position="540"/>
        <end position="555"/>
    </location>
</feature>
<dbReference type="Gene3D" id="3.40.20.10">
    <property type="entry name" value="Severin"/>
    <property type="match status" value="1"/>
</dbReference>
<dbReference type="GO" id="GO:0051015">
    <property type="term" value="F:actin filament binding"/>
    <property type="evidence" value="ECO:0007669"/>
    <property type="project" value="TreeGrafter"/>
</dbReference>
<feature type="region of interest" description="Disordered" evidence="3">
    <location>
        <begin position="686"/>
        <end position="720"/>
    </location>
</feature>
<dbReference type="SUPFAM" id="SSF50044">
    <property type="entry name" value="SH3-domain"/>
    <property type="match status" value="2"/>
</dbReference>
<dbReference type="GO" id="GO:0030864">
    <property type="term" value="C:cortical actin cytoskeleton"/>
    <property type="evidence" value="ECO:0007669"/>
    <property type="project" value="TreeGrafter"/>
</dbReference>
<dbReference type="PROSITE" id="PS50002">
    <property type="entry name" value="SH3"/>
    <property type="match status" value="2"/>
</dbReference>
<dbReference type="InterPro" id="IPR029006">
    <property type="entry name" value="ADF-H/Gelsolin-like_dom_sf"/>
</dbReference>
<dbReference type="CDD" id="cd11962">
    <property type="entry name" value="SH3_Abp1_fungi_C1"/>
    <property type="match status" value="1"/>
</dbReference>
<dbReference type="CDD" id="cd11281">
    <property type="entry name" value="ADF_drebrin_like"/>
    <property type="match status" value="1"/>
</dbReference>
<dbReference type="CDD" id="cd11961">
    <property type="entry name" value="SH3_Abp1_fungi_C2"/>
    <property type="match status" value="1"/>
</dbReference>
<evidence type="ECO:0000256" key="3">
    <source>
        <dbReference type="SAM" id="MobiDB-lite"/>
    </source>
</evidence>
<feature type="compositionally biased region" description="Polar residues" evidence="3">
    <location>
        <begin position="321"/>
        <end position="340"/>
    </location>
</feature>
<feature type="region of interest" description="Disordered" evidence="3">
    <location>
        <begin position="244"/>
        <end position="271"/>
    </location>
</feature>
<dbReference type="Pfam" id="PF00241">
    <property type="entry name" value="Cofilin_ADF"/>
    <property type="match status" value="1"/>
</dbReference>
<dbReference type="OrthoDB" id="5971719at2759"/>
<dbReference type="STRING" id="573508.A0A1E3B4W9"/>
<dbReference type="EMBL" id="JXNT01000014">
    <property type="protein sequence ID" value="ODM15928.1"/>
    <property type="molecule type" value="Genomic_DNA"/>
</dbReference>
<feature type="compositionally biased region" description="Polar residues" evidence="3">
    <location>
        <begin position="435"/>
        <end position="444"/>
    </location>
</feature>
<dbReference type="FunFam" id="2.30.30.40:FF:000242">
    <property type="entry name" value="Actin binding protein"/>
    <property type="match status" value="1"/>
</dbReference>
<dbReference type="SMART" id="SM00326">
    <property type="entry name" value="SH3"/>
    <property type="match status" value="2"/>
</dbReference>
<proteinExistence type="predicted"/>
<dbReference type="GO" id="GO:0030427">
    <property type="term" value="C:site of polarized growth"/>
    <property type="evidence" value="ECO:0007669"/>
    <property type="project" value="TreeGrafter"/>
</dbReference>
<feature type="region of interest" description="Disordered" evidence="3">
    <location>
        <begin position="320"/>
        <end position="605"/>
    </location>
</feature>
<dbReference type="Pfam" id="PF14604">
    <property type="entry name" value="SH3_9"/>
    <property type="match status" value="1"/>
</dbReference>
<dbReference type="Gene3D" id="2.30.30.40">
    <property type="entry name" value="SH3 Domains"/>
    <property type="match status" value="2"/>
</dbReference>
<evidence type="ECO:0000259" key="5">
    <source>
        <dbReference type="PROSITE" id="PS51263"/>
    </source>
</evidence>
<feature type="compositionally biased region" description="Polar residues" evidence="3">
    <location>
        <begin position="453"/>
        <end position="469"/>
    </location>
</feature>
<dbReference type="InterPro" id="IPR001452">
    <property type="entry name" value="SH3_domain"/>
</dbReference>
<dbReference type="InterPro" id="IPR002108">
    <property type="entry name" value="ADF-H"/>
</dbReference>
<evidence type="ECO:0000256" key="1">
    <source>
        <dbReference type="ARBA" id="ARBA00022443"/>
    </source>
</evidence>
<feature type="compositionally biased region" description="Basic and acidic residues" evidence="3">
    <location>
        <begin position="596"/>
        <end position="605"/>
    </location>
</feature>
<feature type="compositionally biased region" description="Low complexity" evidence="3">
    <location>
        <begin position="704"/>
        <end position="720"/>
    </location>
</feature>
<feature type="domain" description="ADF-H" evidence="5">
    <location>
        <begin position="5"/>
        <end position="155"/>
    </location>
</feature>
<dbReference type="PANTHER" id="PTHR10829">
    <property type="entry name" value="CORTACTIN AND DREBRIN"/>
    <property type="match status" value="1"/>
</dbReference>
<gene>
    <name evidence="6" type="ORF">SI65_08769</name>
</gene>
<dbReference type="SUPFAM" id="SSF55753">
    <property type="entry name" value="Actin depolymerizing proteins"/>
    <property type="match status" value="1"/>
</dbReference>
<name>A0A1E3B4W9_ASPCR</name>
<reference evidence="6 7" key="1">
    <citation type="journal article" date="2016" name="BMC Genomics">
        <title>Comparative genomic and transcriptomic analyses of the Fuzhuan brick tea-fermentation fungus Aspergillus cristatus.</title>
        <authorList>
            <person name="Ge Y."/>
            <person name="Wang Y."/>
            <person name="Liu Y."/>
            <person name="Tan Y."/>
            <person name="Ren X."/>
            <person name="Zhang X."/>
            <person name="Hyde K.D."/>
            <person name="Liu Y."/>
            <person name="Liu Z."/>
        </authorList>
    </citation>
    <scope>NUCLEOTIDE SEQUENCE [LARGE SCALE GENOMIC DNA]</scope>
    <source>
        <strain evidence="6 7">GZAAS20.1005</strain>
    </source>
</reference>
<feature type="compositionally biased region" description="Low complexity" evidence="3">
    <location>
        <begin position="165"/>
        <end position="174"/>
    </location>
</feature>
<evidence type="ECO:0000259" key="4">
    <source>
        <dbReference type="PROSITE" id="PS50002"/>
    </source>
</evidence>
<dbReference type="FunFam" id="3.40.20.10:FF:000045">
    <property type="entry name" value="Actin binding protein, putative"/>
    <property type="match status" value="1"/>
</dbReference>
<organism evidence="6 7">
    <name type="scientific">Aspergillus cristatus</name>
    <name type="common">Chinese Fuzhuan brick tea-fermentation fungus</name>
    <name type="synonym">Eurotium cristatum</name>
    <dbReference type="NCBI Taxonomy" id="573508"/>
    <lineage>
        <taxon>Eukaryota</taxon>
        <taxon>Fungi</taxon>
        <taxon>Dikarya</taxon>
        <taxon>Ascomycota</taxon>
        <taxon>Pezizomycotina</taxon>
        <taxon>Eurotiomycetes</taxon>
        <taxon>Eurotiomycetidae</taxon>
        <taxon>Eurotiales</taxon>
        <taxon>Aspergillaceae</taxon>
        <taxon>Aspergillus</taxon>
        <taxon>Aspergillus subgen. Aspergillus</taxon>
    </lineage>
</organism>
<dbReference type="InterPro" id="IPR035719">
    <property type="entry name" value="Abp1_fungi_SH3_C1"/>
</dbReference>
<accession>A0A1E3B4W9</accession>
<feature type="domain" description="SH3" evidence="4">
    <location>
        <begin position="721"/>
        <end position="780"/>
    </location>
</feature>
<dbReference type="SMART" id="SM00102">
    <property type="entry name" value="ADF"/>
    <property type="match status" value="1"/>
</dbReference>
<evidence type="ECO:0000313" key="7">
    <source>
        <dbReference type="Proteomes" id="UP000094569"/>
    </source>
</evidence>
<dbReference type="GO" id="GO:0030833">
    <property type="term" value="P:regulation of actin filament polymerization"/>
    <property type="evidence" value="ECO:0007669"/>
    <property type="project" value="TreeGrafter"/>
</dbReference>
<dbReference type="VEuPathDB" id="FungiDB:SI65_08769"/>
<keyword evidence="1 2" id="KW-0728">SH3 domain</keyword>
<evidence type="ECO:0008006" key="8">
    <source>
        <dbReference type="Google" id="ProtNLM"/>
    </source>
</evidence>
<sequence>MATLNLSTNGPSISKSYQTVVNATLPTGPSSSPTYAQWAVFSVSSPLVNVFQQDSGNKESVLKVQSSGDGELLDLIDDFSEGKVQFAYVKVRDPNTGLPKNVLIAWCGEGVPERTKGYFTSHLSAVSKFLHGYHVQITARSDGDLTPEGIVQKVADSSGSKYSSATEPPVVTATPKPPIATKPVFTPVRTGGAGPSTAPRISRPGVANKDVDDDGWGPDAPPVTRTQLEKVQPAYAPTKVNMQELKSGRQATTEKSVERPTQDSGDVVKGGYQPIGKVDIAAIRRQAREAGELKDDRPAPVKGAYEPVGKVDIAAIRARAQPSTDVTASAGANTSDSAASQRDPEPAATLATAPGSSGRLTSLPKPKVSNRVAPSSAFTATKPPVPTDVVSKPPPAAAAQVGSASRTFADEGGKTPSQLWAERKAKAQGAGGVPTEQQGENANTGKVWPPVQTAHTGASDSYGQATESVANEKADIETEVPRQSVGAIRDQFAQSASKPIHLDTKPTGTQSTRPVPIPNLPTGPTEEEVEHEPETHQNIPSPPQQPRSPGPPSPPVREASPIRVAMPVGRGVTDAHDEQYSPPPALPSESLQQAVPDERDLEDSTHDMGRAVAETTAGHGLQAGGGIKALVQYDYEKAEDNEIDLKEGEYVTDIEMVDKDWWLGMNTDGEKGLFPSNYVEAVEDDHPVEPASGSQEYGHEADLPAASADQSAAPSSVQDAVKGPTATALYDYEAAEDNELSFPENAEITKIEFPDDDWWLGEFGGKKGLFPANYVQLNDS</sequence>
<evidence type="ECO:0000313" key="6">
    <source>
        <dbReference type="EMBL" id="ODM15928.1"/>
    </source>
</evidence>
<dbReference type="PRINTS" id="PR00452">
    <property type="entry name" value="SH3DOMAIN"/>
</dbReference>
<evidence type="ECO:0000256" key="2">
    <source>
        <dbReference type="PROSITE-ProRule" id="PRU00192"/>
    </source>
</evidence>
<comment type="caution">
    <text evidence="6">The sequence shown here is derived from an EMBL/GenBank/DDBJ whole genome shotgun (WGS) entry which is preliminary data.</text>
</comment>
<protein>
    <recommendedName>
        <fullName evidence="8">Drebrin-like protein</fullName>
    </recommendedName>
</protein>
<feature type="region of interest" description="Disordered" evidence="3">
    <location>
        <begin position="156"/>
        <end position="215"/>
    </location>
</feature>